<accession>A0A1R2CYB3</accession>
<dbReference type="Gene3D" id="1.25.40.20">
    <property type="entry name" value="Ankyrin repeat-containing domain"/>
    <property type="match status" value="1"/>
</dbReference>
<dbReference type="SUPFAM" id="SSF48403">
    <property type="entry name" value="Ankyrin repeat"/>
    <property type="match status" value="1"/>
</dbReference>
<dbReference type="AlphaFoldDB" id="A0A1R2CYB3"/>
<name>A0A1R2CYB3_9CILI</name>
<dbReference type="EMBL" id="MPUH01000033">
    <property type="protein sequence ID" value="OMJ93992.1"/>
    <property type="molecule type" value="Genomic_DNA"/>
</dbReference>
<evidence type="ECO:0000313" key="2">
    <source>
        <dbReference type="Proteomes" id="UP000187209"/>
    </source>
</evidence>
<sequence length="334" mass="38467">MGCKNCKSTLQTNQLNSNNLDFALTKAISQDDMHQLKDCIKDVYSHYSADAVFFDSYELKCKNLTLNCLSLCLIIGASKCFKMLLKIGSSLTRMEKILWMQQIDPMRVLAAKGYTKIMKIYLPAYLANQRRNPSETFNKESDDAVWQECYIHTATRYLMLPLVYYFYKNFENKQDVPEEFDVHSQRNTLRENCALIACRKGSLPLIKLLYEFCHADFNAKNILGENAVIICLRGLLESKNESFHNCIAYLVDTVQIDISYRYEEMLFLAEDERIVKYLEKKLENQGILATKLNLPNITIEQTPSINFTLSHKLKEALSLTKNSVFSLSDASILI</sequence>
<gene>
    <name evidence="1" type="ORF">SteCoe_2906</name>
</gene>
<comment type="caution">
    <text evidence="1">The sequence shown here is derived from an EMBL/GenBank/DDBJ whole genome shotgun (WGS) entry which is preliminary data.</text>
</comment>
<dbReference type="Proteomes" id="UP000187209">
    <property type="component" value="Unassembled WGS sequence"/>
</dbReference>
<evidence type="ECO:0000313" key="1">
    <source>
        <dbReference type="EMBL" id="OMJ93992.1"/>
    </source>
</evidence>
<protein>
    <submittedName>
        <fullName evidence="1">Uncharacterized protein</fullName>
    </submittedName>
</protein>
<reference evidence="1 2" key="1">
    <citation type="submission" date="2016-11" db="EMBL/GenBank/DDBJ databases">
        <title>The macronuclear genome of Stentor coeruleus: a giant cell with tiny introns.</title>
        <authorList>
            <person name="Slabodnick M."/>
            <person name="Ruby J.G."/>
            <person name="Reiff S.B."/>
            <person name="Swart E.C."/>
            <person name="Gosai S."/>
            <person name="Prabakaran S."/>
            <person name="Witkowska E."/>
            <person name="Larue G.E."/>
            <person name="Fisher S."/>
            <person name="Freeman R.M."/>
            <person name="Gunawardena J."/>
            <person name="Chu W."/>
            <person name="Stover N.A."/>
            <person name="Gregory B.D."/>
            <person name="Nowacki M."/>
            <person name="Derisi J."/>
            <person name="Roy S.W."/>
            <person name="Marshall W.F."/>
            <person name="Sood P."/>
        </authorList>
    </citation>
    <scope>NUCLEOTIDE SEQUENCE [LARGE SCALE GENOMIC DNA]</scope>
    <source>
        <strain evidence="1">WM001</strain>
    </source>
</reference>
<proteinExistence type="predicted"/>
<keyword evidence="2" id="KW-1185">Reference proteome</keyword>
<organism evidence="1 2">
    <name type="scientific">Stentor coeruleus</name>
    <dbReference type="NCBI Taxonomy" id="5963"/>
    <lineage>
        <taxon>Eukaryota</taxon>
        <taxon>Sar</taxon>
        <taxon>Alveolata</taxon>
        <taxon>Ciliophora</taxon>
        <taxon>Postciliodesmatophora</taxon>
        <taxon>Heterotrichea</taxon>
        <taxon>Heterotrichida</taxon>
        <taxon>Stentoridae</taxon>
        <taxon>Stentor</taxon>
    </lineage>
</organism>
<dbReference type="InterPro" id="IPR036770">
    <property type="entry name" value="Ankyrin_rpt-contain_sf"/>
</dbReference>